<dbReference type="AlphaFoldDB" id="A0A2K3KUK6"/>
<evidence type="ECO:0000313" key="1">
    <source>
        <dbReference type="EMBL" id="PNX69967.1"/>
    </source>
</evidence>
<accession>A0A2K3KUK6</accession>
<sequence>MSPALPDLAAATLPANPLIGAMIGAATGEATEAAIEAAIGAAKGGEIEGGARDENLVALQARS</sequence>
<reference evidence="1 2" key="2">
    <citation type="journal article" date="2017" name="Front. Plant Sci.">
        <title>Gene Classification and Mining of Molecular Markers Useful in Red Clover (Trifolium pratense) Breeding.</title>
        <authorList>
            <person name="Istvanek J."/>
            <person name="Dluhosova J."/>
            <person name="Dluhos P."/>
            <person name="Patkova L."/>
            <person name="Nedelnik J."/>
            <person name="Repkova J."/>
        </authorList>
    </citation>
    <scope>NUCLEOTIDE SEQUENCE [LARGE SCALE GENOMIC DNA]</scope>
    <source>
        <strain evidence="2">cv. Tatra</strain>
        <tissue evidence="1">Young leaves</tissue>
    </source>
</reference>
<comment type="caution">
    <text evidence="1">The sequence shown here is derived from an EMBL/GenBank/DDBJ whole genome shotgun (WGS) entry which is preliminary data.</text>
</comment>
<feature type="non-terminal residue" evidence="1">
    <location>
        <position position="63"/>
    </location>
</feature>
<evidence type="ECO:0000313" key="2">
    <source>
        <dbReference type="Proteomes" id="UP000236291"/>
    </source>
</evidence>
<protein>
    <submittedName>
        <fullName evidence="1">Uncharacterized protein</fullName>
    </submittedName>
</protein>
<dbReference type="EMBL" id="ASHM01261865">
    <property type="protein sequence ID" value="PNX69967.1"/>
    <property type="molecule type" value="Genomic_DNA"/>
</dbReference>
<reference evidence="1 2" key="1">
    <citation type="journal article" date="2014" name="Am. J. Bot.">
        <title>Genome assembly and annotation for red clover (Trifolium pratense; Fabaceae).</title>
        <authorList>
            <person name="Istvanek J."/>
            <person name="Jaros M."/>
            <person name="Krenek A."/>
            <person name="Repkova J."/>
        </authorList>
    </citation>
    <scope>NUCLEOTIDE SEQUENCE [LARGE SCALE GENOMIC DNA]</scope>
    <source>
        <strain evidence="2">cv. Tatra</strain>
        <tissue evidence="1">Young leaves</tissue>
    </source>
</reference>
<proteinExistence type="predicted"/>
<name>A0A2K3KUK6_TRIPR</name>
<organism evidence="1 2">
    <name type="scientific">Trifolium pratense</name>
    <name type="common">Red clover</name>
    <dbReference type="NCBI Taxonomy" id="57577"/>
    <lineage>
        <taxon>Eukaryota</taxon>
        <taxon>Viridiplantae</taxon>
        <taxon>Streptophyta</taxon>
        <taxon>Embryophyta</taxon>
        <taxon>Tracheophyta</taxon>
        <taxon>Spermatophyta</taxon>
        <taxon>Magnoliopsida</taxon>
        <taxon>eudicotyledons</taxon>
        <taxon>Gunneridae</taxon>
        <taxon>Pentapetalae</taxon>
        <taxon>rosids</taxon>
        <taxon>fabids</taxon>
        <taxon>Fabales</taxon>
        <taxon>Fabaceae</taxon>
        <taxon>Papilionoideae</taxon>
        <taxon>50 kb inversion clade</taxon>
        <taxon>NPAAA clade</taxon>
        <taxon>Hologalegina</taxon>
        <taxon>IRL clade</taxon>
        <taxon>Trifolieae</taxon>
        <taxon>Trifolium</taxon>
    </lineage>
</organism>
<dbReference type="Proteomes" id="UP000236291">
    <property type="component" value="Unassembled WGS sequence"/>
</dbReference>
<gene>
    <name evidence="1" type="ORF">L195_g064672</name>
</gene>